<gene>
    <name evidence="3" type="ORF">Zmor_013255</name>
</gene>
<accession>A0AA38IH13</accession>
<evidence type="ECO:0000313" key="4">
    <source>
        <dbReference type="Proteomes" id="UP001168821"/>
    </source>
</evidence>
<feature type="region of interest" description="Disordered" evidence="2">
    <location>
        <begin position="1"/>
        <end position="136"/>
    </location>
</feature>
<feature type="compositionally biased region" description="Low complexity" evidence="2">
    <location>
        <begin position="70"/>
        <end position="79"/>
    </location>
</feature>
<dbReference type="EMBL" id="JALNTZ010000004">
    <property type="protein sequence ID" value="KAJ3654041.1"/>
    <property type="molecule type" value="Genomic_DNA"/>
</dbReference>
<keyword evidence="4" id="KW-1185">Reference proteome</keyword>
<protein>
    <submittedName>
        <fullName evidence="3">Uncharacterized protein</fullName>
    </submittedName>
</protein>
<feature type="compositionally biased region" description="Low complexity" evidence="2">
    <location>
        <begin position="24"/>
        <end position="34"/>
    </location>
</feature>
<comment type="caution">
    <text evidence="3">The sequence shown here is derived from an EMBL/GenBank/DDBJ whole genome shotgun (WGS) entry which is preliminary data.</text>
</comment>
<dbReference type="AlphaFoldDB" id="A0AA38IH13"/>
<evidence type="ECO:0000313" key="3">
    <source>
        <dbReference type="EMBL" id="KAJ3654041.1"/>
    </source>
</evidence>
<feature type="coiled-coil region" evidence="1">
    <location>
        <begin position="184"/>
        <end position="211"/>
    </location>
</feature>
<dbReference type="Proteomes" id="UP001168821">
    <property type="component" value="Unassembled WGS sequence"/>
</dbReference>
<evidence type="ECO:0000256" key="1">
    <source>
        <dbReference type="SAM" id="Coils"/>
    </source>
</evidence>
<organism evidence="3 4">
    <name type="scientific">Zophobas morio</name>
    <dbReference type="NCBI Taxonomy" id="2755281"/>
    <lineage>
        <taxon>Eukaryota</taxon>
        <taxon>Metazoa</taxon>
        <taxon>Ecdysozoa</taxon>
        <taxon>Arthropoda</taxon>
        <taxon>Hexapoda</taxon>
        <taxon>Insecta</taxon>
        <taxon>Pterygota</taxon>
        <taxon>Neoptera</taxon>
        <taxon>Endopterygota</taxon>
        <taxon>Coleoptera</taxon>
        <taxon>Polyphaga</taxon>
        <taxon>Cucujiformia</taxon>
        <taxon>Tenebrionidae</taxon>
        <taxon>Zophobas</taxon>
    </lineage>
</organism>
<sequence length="219" mass="25316">MRLISELSEEEMSRLRSPEPSSPQPSCSYQQPSPLDIDLTPSMFDGEEENGGKNMKLLRALCENMQATPEEQQQQQQQETNATLPVPDADVRSPSVHHQQQQQEEEEGQPIRRTPPPTPRTVDSEDEFQSPSTAPELLASFRSKCREAERTHKKKRFDLLKKKTRCEKNVKQYEKKVCDYQRLLAEAKKELYDLNKNLKNCESSAEEVKNLLNRINFVQ</sequence>
<reference evidence="3" key="1">
    <citation type="journal article" date="2023" name="G3 (Bethesda)">
        <title>Whole genome assemblies of Zophobas morio and Tenebrio molitor.</title>
        <authorList>
            <person name="Kaur S."/>
            <person name="Stinson S.A."/>
            <person name="diCenzo G.C."/>
        </authorList>
    </citation>
    <scope>NUCLEOTIDE SEQUENCE</scope>
    <source>
        <strain evidence="3">QUZm001</strain>
    </source>
</reference>
<name>A0AA38IH13_9CUCU</name>
<evidence type="ECO:0000256" key="2">
    <source>
        <dbReference type="SAM" id="MobiDB-lite"/>
    </source>
</evidence>
<keyword evidence="1" id="KW-0175">Coiled coil</keyword>
<proteinExistence type="predicted"/>